<evidence type="ECO:0008006" key="3">
    <source>
        <dbReference type="Google" id="ProtNLM"/>
    </source>
</evidence>
<comment type="caution">
    <text evidence="1">The sequence shown here is derived from an EMBL/GenBank/DDBJ whole genome shotgun (WGS) entry which is preliminary data.</text>
</comment>
<reference evidence="1 2" key="1">
    <citation type="submission" date="2014-10" db="EMBL/GenBank/DDBJ databases">
        <authorList>
            <person name="Seo M.-J."/>
            <person name="Seok Y.J."/>
            <person name="Cha I.-T."/>
        </authorList>
    </citation>
    <scope>NUCLEOTIDE SEQUENCE [LARGE SCALE GENOMIC DNA]</scope>
    <source>
        <strain evidence="1 2">NEU</strain>
    </source>
</reference>
<organism evidence="1 2">
    <name type="scientific">Massilia timonae</name>
    <dbReference type="NCBI Taxonomy" id="47229"/>
    <lineage>
        <taxon>Bacteria</taxon>
        <taxon>Pseudomonadati</taxon>
        <taxon>Pseudomonadota</taxon>
        <taxon>Betaproteobacteria</taxon>
        <taxon>Burkholderiales</taxon>
        <taxon>Oxalobacteraceae</taxon>
        <taxon>Telluria group</taxon>
        <taxon>Massilia</taxon>
    </lineage>
</organism>
<evidence type="ECO:0000313" key="1">
    <source>
        <dbReference type="EMBL" id="OIJ39679.1"/>
    </source>
</evidence>
<evidence type="ECO:0000313" key="2">
    <source>
        <dbReference type="Proteomes" id="UP000180246"/>
    </source>
</evidence>
<dbReference type="AlphaFoldDB" id="A0A1S2N3M7"/>
<protein>
    <recommendedName>
        <fullName evidence="3">Phasin family protein</fullName>
    </recommendedName>
</protein>
<accession>A0A1S2N3M7</accession>
<sequence>MTTAYPQFTAATAQLNALPYQDAFLKIANVYADSTRASLEQLWISSSKIVMEETMKAFIAASQSCAEALTRNAVSVQQQSFGRLISANQKAVEIMGQSFADAMAGGWKTAR</sequence>
<name>A0A1S2N3M7_9BURK</name>
<dbReference type="RefSeq" id="WP_071361251.1">
    <property type="nucleotide sequence ID" value="NZ_JRYB01000001.1"/>
</dbReference>
<dbReference type="Proteomes" id="UP000180246">
    <property type="component" value="Unassembled WGS sequence"/>
</dbReference>
<gene>
    <name evidence="1" type="ORF">LO55_1891</name>
</gene>
<dbReference type="EMBL" id="JRYB01000001">
    <property type="protein sequence ID" value="OIJ39679.1"/>
    <property type="molecule type" value="Genomic_DNA"/>
</dbReference>
<proteinExistence type="predicted"/>